<dbReference type="eggNOG" id="KOG4197">
    <property type="taxonomic scope" value="Eukaryota"/>
</dbReference>
<dbReference type="PaxDb" id="3880-AES66235"/>
<evidence type="ECO:0000313" key="5">
    <source>
        <dbReference type="Proteomes" id="UP000002051"/>
    </source>
</evidence>
<keyword evidence="5" id="KW-1185">Reference proteome</keyword>
<dbReference type="EnsemblPlants" id="AES66235">
    <property type="protein sequence ID" value="AES66235"/>
    <property type="gene ID" value="MTR_2g064660"/>
</dbReference>
<evidence type="ECO:0000259" key="2">
    <source>
        <dbReference type="Pfam" id="PF14432"/>
    </source>
</evidence>
<name>G7IJ47_MEDTR</name>
<accession>G7IJ47</accession>
<organism evidence="3 5">
    <name type="scientific">Medicago truncatula</name>
    <name type="common">Barrel medic</name>
    <name type="synonym">Medicago tribuloides</name>
    <dbReference type="NCBI Taxonomy" id="3880"/>
    <lineage>
        <taxon>Eukaryota</taxon>
        <taxon>Viridiplantae</taxon>
        <taxon>Streptophyta</taxon>
        <taxon>Embryophyta</taxon>
        <taxon>Tracheophyta</taxon>
        <taxon>Spermatophyta</taxon>
        <taxon>Magnoliopsida</taxon>
        <taxon>eudicotyledons</taxon>
        <taxon>Gunneridae</taxon>
        <taxon>Pentapetalae</taxon>
        <taxon>rosids</taxon>
        <taxon>fabids</taxon>
        <taxon>Fabales</taxon>
        <taxon>Fabaceae</taxon>
        <taxon>Papilionoideae</taxon>
        <taxon>50 kb inversion clade</taxon>
        <taxon>NPAAA clade</taxon>
        <taxon>Hologalegina</taxon>
        <taxon>IRL clade</taxon>
        <taxon>Trifolieae</taxon>
        <taxon>Medicago</taxon>
    </lineage>
</organism>
<gene>
    <name evidence="3" type="ordered locus">MTR_2g064660</name>
</gene>
<reference evidence="3 5" key="1">
    <citation type="journal article" date="2011" name="Nature">
        <title>The Medicago genome provides insight into the evolution of rhizobial symbioses.</title>
        <authorList>
            <person name="Young N.D."/>
            <person name="Debelle F."/>
            <person name="Oldroyd G.E."/>
            <person name="Geurts R."/>
            <person name="Cannon S.B."/>
            <person name="Udvardi M.K."/>
            <person name="Benedito V.A."/>
            <person name="Mayer K.F."/>
            <person name="Gouzy J."/>
            <person name="Schoof H."/>
            <person name="Van de Peer Y."/>
            <person name="Proost S."/>
            <person name="Cook D.R."/>
            <person name="Meyers B.C."/>
            <person name="Spannagl M."/>
            <person name="Cheung F."/>
            <person name="De Mita S."/>
            <person name="Krishnakumar V."/>
            <person name="Gundlach H."/>
            <person name="Zhou S."/>
            <person name="Mudge J."/>
            <person name="Bharti A.K."/>
            <person name="Murray J.D."/>
            <person name="Naoumkina M.A."/>
            <person name="Rosen B."/>
            <person name="Silverstein K.A."/>
            <person name="Tang H."/>
            <person name="Rombauts S."/>
            <person name="Zhao P.X."/>
            <person name="Zhou P."/>
            <person name="Barbe V."/>
            <person name="Bardou P."/>
            <person name="Bechner M."/>
            <person name="Bellec A."/>
            <person name="Berger A."/>
            <person name="Berges H."/>
            <person name="Bidwell S."/>
            <person name="Bisseling T."/>
            <person name="Choisne N."/>
            <person name="Couloux A."/>
            <person name="Denny R."/>
            <person name="Deshpande S."/>
            <person name="Dai X."/>
            <person name="Doyle J.J."/>
            <person name="Dudez A.M."/>
            <person name="Farmer A.D."/>
            <person name="Fouteau S."/>
            <person name="Franken C."/>
            <person name="Gibelin C."/>
            <person name="Gish J."/>
            <person name="Goldstein S."/>
            <person name="Gonzalez A.J."/>
            <person name="Green P.J."/>
            <person name="Hallab A."/>
            <person name="Hartog M."/>
            <person name="Hua A."/>
            <person name="Humphray S.J."/>
            <person name="Jeong D.H."/>
            <person name="Jing Y."/>
            <person name="Jocker A."/>
            <person name="Kenton S.M."/>
            <person name="Kim D.J."/>
            <person name="Klee K."/>
            <person name="Lai H."/>
            <person name="Lang C."/>
            <person name="Lin S."/>
            <person name="Macmil S.L."/>
            <person name="Magdelenat G."/>
            <person name="Matthews L."/>
            <person name="McCorrison J."/>
            <person name="Monaghan E.L."/>
            <person name="Mun J.H."/>
            <person name="Najar F.Z."/>
            <person name="Nicholson C."/>
            <person name="Noirot C."/>
            <person name="O'Bleness M."/>
            <person name="Paule C.R."/>
            <person name="Poulain J."/>
            <person name="Prion F."/>
            <person name="Qin B."/>
            <person name="Qu C."/>
            <person name="Retzel E.F."/>
            <person name="Riddle C."/>
            <person name="Sallet E."/>
            <person name="Samain S."/>
            <person name="Samson N."/>
            <person name="Sanders I."/>
            <person name="Saurat O."/>
            <person name="Scarpelli C."/>
            <person name="Schiex T."/>
            <person name="Segurens B."/>
            <person name="Severin A.J."/>
            <person name="Sherrier D.J."/>
            <person name="Shi R."/>
            <person name="Sims S."/>
            <person name="Singer S.R."/>
            <person name="Sinharoy S."/>
            <person name="Sterck L."/>
            <person name="Viollet A."/>
            <person name="Wang B.B."/>
            <person name="Wang K."/>
            <person name="Wang M."/>
            <person name="Wang X."/>
            <person name="Warfsmann J."/>
            <person name="Weissenbach J."/>
            <person name="White D.D."/>
            <person name="White J.D."/>
            <person name="Wiley G.B."/>
            <person name="Wincker P."/>
            <person name="Xing Y."/>
            <person name="Yang L."/>
            <person name="Yao Z."/>
            <person name="Ying F."/>
            <person name="Zhai J."/>
            <person name="Zhou L."/>
            <person name="Zuber A."/>
            <person name="Denarie J."/>
            <person name="Dixon R.A."/>
            <person name="May G.D."/>
            <person name="Schwartz D.C."/>
            <person name="Rogers J."/>
            <person name="Quetier F."/>
            <person name="Town C.D."/>
            <person name="Roe B.A."/>
        </authorList>
    </citation>
    <scope>NUCLEOTIDE SEQUENCE [LARGE SCALE GENOMIC DNA]</scope>
    <source>
        <strain evidence="3">A17</strain>
        <strain evidence="4 5">cv. Jemalong A17</strain>
    </source>
</reference>
<reference evidence="3 5" key="2">
    <citation type="journal article" date="2014" name="BMC Genomics">
        <title>An improved genome release (version Mt4.0) for the model legume Medicago truncatula.</title>
        <authorList>
            <person name="Tang H."/>
            <person name="Krishnakumar V."/>
            <person name="Bidwell S."/>
            <person name="Rosen B."/>
            <person name="Chan A."/>
            <person name="Zhou S."/>
            <person name="Gentzbittel L."/>
            <person name="Childs K.L."/>
            <person name="Yandell M."/>
            <person name="Gundlach H."/>
            <person name="Mayer K.F."/>
            <person name="Schwartz D.C."/>
            <person name="Town C.D."/>
        </authorList>
    </citation>
    <scope>GENOME REANNOTATION</scope>
    <source>
        <strain evidence="4 5">cv. Jemalong A17</strain>
    </source>
</reference>
<dbReference type="HOGENOM" id="CLU_002706_36_0_1"/>
<protein>
    <submittedName>
        <fullName evidence="3">DYW nucleic acid deaminase family protein</fullName>
    </submittedName>
</protein>
<evidence type="ECO:0000313" key="4">
    <source>
        <dbReference type="EnsemblPlants" id="AES66235"/>
    </source>
</evidence>
<proteinExistence type="inferred from homology"/>
<dbReference type="Proteomes" id="UP000002051">
    <property type="component" value="Chromosome 2"/>
</dbReference>
<evidence type="ECO:0000313" key="3">
    <source>
        <dbReference type="EMBL" id="AES66235.2"/>
    </source>
</evidence>
<sequence>MNEIPNGIAIRGRIYSFKNQNIDSRERNYKNSVAVSWLHVGNRVHTFVAGDKSNIESDEIKVAGYKPDSDHVLHDIDQEEKAENLYDHSEKLANLRICGDCHNAIKYMSKVVRVIIVVSDPLRFYHFKNENCSCNDLW</sequence>
<feature type="domain" description="DYW" evidence="2">
    <location>
        <begin position="93"/>
        <end position="138"/>
    </location>
</feature>
<dbReference type="Pfam" id="PF14432">
    <property type="entry name" value="DYW_deaminase"/>
    <property type="match status" value="1"/>
</dbReference>
<dbReference type="InterPro" id="IPR032867">
    <property type="entry name" value="DYW_dom"/>
</dbReference>
<dbReference type="STRING" id="3880.G7IJ47"/>
<accession>A0A0C3V4E5</accession>
<reference evidence="4" key="3">
    <citation type="submission" date="2015-04" db="UniProtKB">
        <authorList>
            <consortium name="EnsemblPlants"/>
        </authorList>
    </citation>
    <scope>IDENTIFICATION</scope>
    <source>
        <strain evidence="4">cv. Jemalong A17</strain>
    </source>
</reference>
<dbReference type="GO" id="GO:0008270">
    <property type="term" value="F:zinc ion binding"/>
    <property type="evidence" value="ECO:0007669"/>
    <property type="project" value="InterPro"/>
</dbReference>
<comment type="similarity">
    <text evidence="1">Belongs to the PPR family. PCMP-H subfamily.</text>
</comment>
<dbReference type="EMBL" id="CM001218">
    <property type="protein sequence ID" value="AES66235.2"/>
    <property type="molecule type" value="Genomic_DNA"/>
</dbReference>
<dbReference type="AlphaFoldDB" id="G7IJ47"/>
<evidence type="ECO:0000256" key="1">
    <source>
        <dbReference type="ARBA" id="ARBA00006643"/>
    </source>
</evidence>